<dbReference type="NCBIfam" id="NF033537">
    <property type="entry name" value="lasso_biosyn_B2"/>
    <property type="match status" value="1"/>
</dbReference>
<dbReference type="Pfam" id="PF13471">
    <property type="entry name" value="Transglut_core3"/>
    <property type="match status" value="1"/>
</dbReference>
<reference evidence="2" key="1">
    <citation type="submission" date="2023-07" db="EMBL/GenBank/DDBJ databases">
        <title>Sorghum-associated microbial communities from plants grown in Nebraska, USA.</title>
        <authorList>
            <person name="Schachtman D."/>
        </authorList>
    </citation>
    <scope>NUCLEOTIDE SEQUENCE</scope>
    <source>
        <strain evidence="2">DS2795</strain>
    </source>
</reference>
<proteinExistence type="predicted"/>
<feature type="domain" description="Microcin J25-processing protein McjB C-terminal" evidence="1">
    <location>
        <begin position="122"/>
        <end position="219"/>
    </location>
</feature>
<dbReference type="InterPro" id="IPR053521">
    <property type="entry name" value="McjB-like"/>
</dbReference>
<dbReference type="RefSeq" id="WP_307692800.1">
    <property type="nucleotide sequence ID" value="NZ_JAUSRS010000003.1"/>
</dbReference>
<protein>
    <recommendedName>
        <fullName evidence="1">Microcin J25-processing protein McjB C-terminal domain-containing protein</fullName>
    </recommendedName>
</protein>
<organism evidence="2 3">
    <name type="scientific">Variovorax boronicumulans</name>
    <dbReference type="NCBI Taxonomy" id="436515"/>
    <lineage>
        <taxon>Bacteria</taxon>
        <taxon>Pseudomonadati</taxon>
        <taxon>Pseudomonadota</taxon>
        <taxon>Betaproteobacteria</taxon>
        <taxon>Burkholderiales</taxon>
        <taxon>Comamonadaceae</taxon>
        <taxon>Variovorax</taxon>
    </lineage>
</organism>
<dbReference type="InterPro" id="IPR032708">
    <property type="entry name" value="McjB_C"/>
</dbReference>
<evidence type="ECO:0000313" key="3">
    <source>
        <dbReference type="Proteomes" id="UP001244295"/>
    </source>
</evidence>
<dbReference type="AlphaFoldDB" id="A0AAW8DU64"/>
<gene>
    <name evidence="2" type="ORF">J2W25_002106</name>
</gene>
<comment type="caution">
    <text evidence="2">The sequence shown here is derived from an EMBL/GenBank/DDBJ whole genome shotgun (WGS) entry which is preliminary data.</text>
</comment>
<evidence type="ECO:0000313" key="2">
    <source>
        <dbReference type="EMBL" id="MDP9923085.1"/>
    </source>
</evidence>
<name>A0AAW8DU64_9BURK</name>
<dbReference type="EMBL" id="JAUSRR010000003">
    <property type="protein sequence ID" value="MDP9923085.1"/>
    <property type="molecule type" value="Genomic_DNA"/>
</dbReference>
<accession>A0AAW8DU64</accession>
<dbReference type="Proteomes" id="UP001244295">
    <property type="component" value="Unassembled WGS sequence"/>
</dbReference>
<sequence length="227" mass="25356">MHRLDFGPCAHHLLLEGELIILDEIADKYMLLDQQQSNDILDALTSGKESVTSQYLQSLGVLVHNPTSATPKIRVVAHYKGADNLTWAQVFVSSSLALRPILLTAAIYYLARAKTLLRRSGFHQTLQNLRALKELARVRPSPSLSPRALKRIEAAIHTASRLSLTKAQCLETSVAIAMWLYEKGIPCDFLIGVQRYDFLSHAWVELDGIPIGNEQRISQHLPKIVSI</sequence>
<evidence type="ECO:0000259" key="1">
    <source>
        <dbReference type="Pfam" id="PF13471"/>
    </source>
</evidence>